<dbReference type="Pfam" id="PF11303">
    <property type="entry name" value="DUF3105"/>
    <property type="match status" value="1"/>
</dbReference>
<feature type="region of interest" description="Disordered" evidence="1">
    <location>
        <begin position="306"/>
        <end position="397"/>
    </location>
</feature>
<dbReference type="CTD" id="90313"/>
<dbReference type="PANTHER" id="PTHR34179">
    <property type="entry name" value="TUMOR PROTEIN P53-INDUCIBLE PROTEIN 13"/>
    <property type="match status" value="1"/>
</dbReference>
<evidence type="ECO:0000313" key="5">
    <source>
        <dbReference type="Proteomes" id="UP000472260"/>
    </source>
</evidence>
<name>A0A671N9T2_9TELE</name>
<feature type="compositionally biased region" description="Basic and acidic residues" evidence="1">
    <location>
        <begin position="310"/>
        <end position="327"/>
    </location>
</feature>
<feature type="compositionally biased region" description="Low complexity" evidence="1">
    <location>
        <begin position="482"/>
        <end position="491"/>
    </location>
</feature>
<feature type="compositionally biased region" description="Basic and acidic residues" evidence="1">
    <location>
        <begin position="336"/>
        <end position="366"/>
    </location>
</feature>
<keyword evidence="3" id="KW-0732">Signal</keyword>
<dbReference type="RefSeq" id="XP_016311105.1">
    <property type="nucleotide sequence ID" value="XM_016455619.1"/>
</dbReference>
<organism evidence="4 5">
    <name type="scientific">Sinocyclocheilus anshuiensis</name>
    <dbReference type="NCBI Taxonomy" id="1608454"/>
    <lineage>
        <taxon>Eukaryota</taxon>
        <taxon>Metazoa</taxon>
        <taxon>Chordata</taxon>
        <taxon>Craniata</taxon>
        <taxon>Vertebrata</taxon>
        <taxon>Euteleostomi</taxon>
        <taxon>Actinopterygii</taxon>
        <taxon>Neopterygii</taxon>
        <taxon>Teleostei</taxon>
        <taxon>Ostariophysi</taxon>
        <taxon>Cypriniformes</taxon>
        <taxon>Cyprinidae</taxon>
        <taxon>Cyprininae</taxon>
        <taxon>Sinocyclocheilus</taxon>
    </lineage>
</organism>
<dbReference type="KEGG" id="sanh:107664927"/>
<dbReference type="PANTHER" id="PTHR34179:SF1">
    <property type="entry name" value="TUMOR PROTEIN P53-INDUCIBLE PROTEIN 13"/>
    <property type="match status" value="1"/>
</dbReference>
<gene>
    <name evidence="4" type="primary">tp53i13</name>
</gene>
<reference evidence="4" key="2">
    <citation type="submission" date="2025-09" db="UniProtKB">
        <authorList>
            <consortium name="Ensembl"/>
        </authorList>
    </citation>
    <scope>IDENTIFICATION</scope>
</reference>
<evidence type="ECO:0000256" key="2">
    <source>
        <dbReference type="SAM" id="Phobius"/>
    </source>
</evidence>
<dbReference type="AlphaFoldDB" id="A0A671N9T2"/>
<evidence type="ECO:0000256" key="1">
    <source>
        <dbReference type="SAM" id="MobiDB-lite"/>
    </source>
</evidence>
<keyword evidence="2" id="KW-0812">Transmembrane</keyword>
<keyword evidence="2" id="KW-1133">Transmembrane helix</keyword>
<feature type="transmembrane region" description="Helical" evidence="2">
    <location>
        <begin position="407"/>
        <end position="426"/>
    </location>
</feature>
<feature type="chain" id="PRO_5025330372" evidence="3">
    <location>
        <begin position="20"/>
        <end position="491"/>
    </location>
</feature>
<feature type="signal peptide" evidence="3">
    <location>
        <begin position="1"/>
        <end position="19"/>
    </location>
</feature>
<reference evidence="4" key="1">
    <citation type="submission" date="2025-08" db="UniProtKB">
        <authorList>
            <consortium name="Ensembl"/>
        </authorList>
    </citation>
    <scope>IDENTIFICATION</scope>
</reference>
<evidence type="ECO:0000256" key="3">
    <source>
        <dbReference type="SAM" id="SignalP"/>
    </source>
</evidence>
<sequence>MSRQVIILSGLICLCVTRCCPSRLTHCDNGKTNLVTDLPGPDELLCQELWPQLQTNMPDIDTKHTIKAADYICMDTPITYNDRIPTHGPYRPVEAESGEYLYCPPQRWLHNLKNGALVFLYHPCVSAEAHRSLAGLAHSCLSHYILTPHPWLSQHRPLAVVSWGRSLEMSRITLGLCDWLFTISSNISLANTSQRAKYNLFLTKPAPMDKPENTSQEMSKVERLKFLKNCCMETLSLIEVQRTRGRTRKSRMVVKQSLEEVELKDDVKPDELNHTESAKLNHKDTLLQNHTKKMASFSVLTVTQSLSSAKDSKEPGDSAKDKSKTTEKQFPQNNVTERHKYQTDRKTHKKTITEGKKHRIKTDTKAQRSGSECGELGQCGISDSSKSPHLGGPLRGERIPMQRTDEAVWAAGALGFLLVLLTLSVLHTRLYRHWRSSTSLYWHDNQQDYESVGDIIRRRLRMVGRRKRRSSQNRRQECPLLSNSSNEENSD</sequence>
<proteinExistence type="predicted"/>
<dbReference type="GO" id="GO:0005737">
    <property type="term" value="C:cytoplasm"/>
    <property type="evidence" value="ECO:0007669"/>
    <property type="project" value="TreeGrafter"/>
</dbReference>
<accession>A0A671N9T2</accession>
<keyword evidence="2" id="KW-0472">Membrane</keyword>
<dbReference type="InterPro" id="IPR021454">
    <property type="entry name" value="DUF3105"/>
</dbReference>
<keyword evidence="5" id="KW-1185">Reference proteome</keyword>
<dbReference type="Ensembl" id="ENSSANT00000044872.1">
    <property type="protein sequence ID" value="ENSSANP00000042173.1"/>
    <property type="gene ID" value="ENSSANG00000021361.1"/>
</dbReference>
<feature type="region of interest" description="Disordered" evidence="1">
    <location>
        <begin position="464"/>
        <end position="491"/>
    </location>
</feature>
<evidence type="ECO:0000313" key="4">
    <source>
        <dbReference type="Ensembl" id="ENSSANP00000042173.1"/>
    </source>
</evidence>
<dbReference type="GeneID" id="107664927"/>
<dbReference type="Proteomes" id="UP000472260">
    <property type="component" value="Unassembled WGS sequence"/>
</dbReference>
<dbReference type="OrthoDB" id="5960270at2759"/>
<protein>
    <submittedName>
        <fullName evidence="4">Tumor protein p53-inducible protein 13-like</fullName>
    </submittedName>
</protein>